<evidence type="ECO:0000259" key="5">
    <source>
        <dbReference type="PROSITE" id="PS51078"/>
    </source>
</evidence>
<dbReference type="SMART" id="SM00346">
    <property type="entry name" value="HTH_ICLR"/>
    <property type="match status" value="1"/>
</dbReference>
<dbReference type="InterPro" id="IPR029016">
    <property type="entry name" value="GAF-like_dom_sf"/>
</dbReference>
<dbReference type="AlphaFoldDB" id="A0A5C8PR65"/>
<feature type="domain" description="HTH iclR-type" evidence="4">
    <location>
        <begin position="12"/>
        <end position="74"/>
    </location>
</feature>
<dbReference type="SUPFAM" id="SSF55781">
    <property type="entry name" value="GAF domain-like"/>
    <property type="match status" value="1"/>
</dbReference>
<comment type="caution">
    <text evidence="6">The sequence shown here is derived from an EMBL/GenBank/DDBJ whole genome shotgun (WGS) entry which is preliminary data.</text>
</comment>
<evidence type="ECO:0000256" key="2">
    <source>
        <dbReference type="ARBA" id="ARBA00023125"/>
    </source>
</evidence>
<dbReference type="Gene3D" id="3.30.450.40">
    <property type="match status" value="1"/>
</dbReference>
<accession>A0A5C8PR65</accession>
<name>A0A5C8PR65_9HYPH</name>
<sequence length="262" mass="28474">MPPGEPMPEKLVGALISGLAVLRYLVAAQAPVGVTRIARDLELNPSTCFNLLKTLVHEGLAVFDEATKTYAVGMGLLALAKGTLEPVSYIAMVRPHLREVAVNHRVTCTLWHVMRGERVVLVDRADNDAAIRVHMSIGQRLPMYIAALGRCMAAHSGLTPSELRARFARLRWEDELTFETYLAEVEEVRKRGYAVDLGRYVKGVTTVSSVVLDALDKPVMAISAVGFGAQMSKARVKALGEDLRHRAAGISAAMAGQSRSRS</sequence>
<keyword evidence="7" id="KW-1185">Reference proteome</keyword>
<dbReference type="InterPro" id="IPR036390">
    <property type="entry name" value="WH_DNA-bd_sf"/>
</dbReference>
<dbReference type="PANTHER" id="PTHR30136:SF24">
    <property type="entry name" value="HTH-TYPE TRANSCRIPTIONAL REPRESSOR ALLR"/>
    <property type="match status" value="1"/>
</dbReference>
<dbReference type="GO" id="GO:0003677">
    <property type="term" value="F:DNA binding"/>
    <property type="evidence" value="ECO:0007669"/>
    <property type="project" value="UniProtKB-KW"/>
</dbReference>
<feature type="domain" description="IclR-ED" evidence="5">
    <location>
        <begin position="75"/>
        <end position="256"/>
    </location>
</feature>
<proteinExistence type="predicted"/>
<dbReference type="Pfam" id="PF01614">
    <property type="entry name" value="IclR_C"/>
    <property type="match status" value="1"/>
</dbReference>
<evidence type="ECO:0000256" key="3">
    <source>
        <dbReference type="ARBA" id="ARBA00023163"/>
    </source>
</evidence>
<dbReference type="Gene3D" id="1.10.10.10">
    <property type="entry name" value="Winged helix-like DNA-binding domain superfamily/Winged helix DNA-binding domain"/>
    <property type="match status" value="1"/>
</dbReference>
<dbReference type="GO" id="GO:0003700">
    <property type="term" value="F:DNA-binding transcription factor activity"/>
    <property type="evidence" value="ECO:0007669"/>
    <property type="project" value="TreeGrafter"/>
</dbReference>
<dbReference type="PROSITE" id="PS51077">
    <property type="entry name" value="HTH_ICLR"/>
    <property type="match status" value="1"/>
</dbReference>
<gene>
    <name evidence="6" type="ORF">FHP25_09685</name>
</gene>
<evidence type="ECO:0000313" key="6">
    <source>
        <dbReference type="EMBL" id="TXL77683.1"/>
    </source>
</evidence>
<evidence type="ECO:0000256" key="1">
    <source>
        <dbReference type="ARBA" id="ARBA00023015"/>
    </source>
</evidence>
<dbReference type="Pfam" id="PF09339">
    <property type="entry name" value="HTH_IclR"/>
    <property type="match status" value="1"/>
</dbReference>
<keyword evidence="3" id="KW-0804">Transcription</keyword>
<dbReference type="InterPro" id="IPR014757">
    <property type="entry name" value="Tscrpt_reg_IclR_C"/>
</dbReference>
<dbReference type="GO" id="GO:0045892">
    <property type="term" value="P:negative regulation of DNA-templated transcription"/>
    <property type="evidence" value="ECO:0007669"/>
    <property type="project" value="TreeGrafter"/>
</dbReference>
<dbReference type="OrthoDB" id="6057486at2"/>
<dbReference type="PROSITE" id="PS51078">
    <property type="entry name" value="ICLR_ED"/>
    <property type="match status" value="1"/>
</dbReference>
<dbReference type="EMBL" id="VDUZ01000008">
    <property type="protein sequence ID" value="TXL77683.1"/>
    <property type="molecule type" value="Genomic_DNA"/>
</dbReference>
<dbReference type="SUPFAM" id="SSF46785">
    <property type="entry name" value="Winged helix' DNA-binding domain"/>
    <property type="match status" value="1"/>
</dbReference>
<organism evidence="6 7">
    <name type="scientific">Vineibacter terrae</name>
    <dbReference type="NCBI Taxonomy" id="2586908"/>
    <lineage>
        <taxon>Bacteria</taxon>
        <taxon>Pseudomonadati</taxon>
        <taxon>Pseudomonadota</taxon>
        <taxon>Alphaproteobacteria</taxon>
        <taxon>Hyphomicrobiales</taxon>
        <taxon>Vineibacter</taxon>
    </lineage>
</organism>
<reference evidence="6 7" key="1">
    <citation type="submission" date="2019-06" db="EMBL/GenBank/DDBJ databases">
        <title>New taxonomy in bacterial strain CC-CFT640, isolated from vineyard.</title>
        <authorList>
            <person name="Lin S.-Y."/>
            <person name="Tsai C.-F."/>
            <person name="Young C.-C."/>
        </authorList>
    </citation>
    <scope>NUCLEOTIDE SEQUENCE [LARGE SCALE GENOMIC DNA]</scope>
    <source>
        <strain evidence="6 7">CC-CFT640</strain>
    </source>
</reference>
<dbReference type="InterPro" id="IPR036388">
    <property type="entry name" value="WH-like_DNA-bd_sf"/>
</dbReference>
<keyword evidence="1" id="KW-0805">Transcription regulation</keyword>
<dbReference type="InterPro" id="IPR050707">
    <property type="entry name" value="HTH_MetabolicPath_Reg"/>
</dbReference>
<protein>
    <submittedName>
        <fullName evidence="6">IclR family transcriptional regulator</fullName>
    </submittedName>
</protein>
<dbReference type="Proteomes" id="UP000321638">
    <property type="component" value="Unassembled WGS sequence"/>
</dbReference>
<keyword evidence="2" id="KW-0238">DNA-binding</keyword>
<dbReference type="PANTHER" id="PTHR30136">
    <property type="entry name" value="HELIX-TURN-HELIX TRANSCRIPTIONAL REGULATOR, ICLR FAMILY"/>
    <property type="match status" value="1"/>
</dbReference>
<evidence type="ECO:0000313" key="7">
    <source>
        <dbReference type="Proteomes" id="UP000321638"/>
    </source>
</evidence>
<evidence type="ECO:0000259" key="4">
    <source>
        <dbReference type="PROSITE" id="PS51077"/>
    </source>
</evidence>
<dbReference type="InterPro" id="IPR005471">
    <property type="entry name" value="Tscrpt_reg_IclR_N"/>
</dbReference>